<dbReference type="AlphaFoldDB" id="A0A1Y0I774"/>
<dbReference type="PANTHER" id="PTHR11365">
    <property type="entry name" value="5-OXOPROLINASE RELATED"/>
    <property type="match status" value="1"/>
</dbReference>
<dbReference type="OrthoDB" id="5288472at2"/>
<dbReference type="EMBL" id="CP021425">
    <property type="protein sequence ID" value="ARU55294.1"/>
    <property type="molecule type" value="Genomic_DNA"/>
</dbReference>
<dbReference type="Pfam" id="PF02538">
    <property type="entry name" value="Hydantoinase_B"/>
    <property type="match status" value="1"/>
</dbReference>
<feature type="domain" description="Hydantoinase B/oxoprolinase" evidence="2">
    <location>
        <begin position="3"/>
        <end position="538"/>
    </location>
</feature>
<accession>A0A1Y0I774</accession>
<dbReference type="GO" id="GO:0006749">
    <property type="term" value="P:glutathione metabolic process"/>
    <property type="evidence" value="ECO:0007669"/>
    <property type="project" value="TreeGrafter"/>
</dbReference>
<reference evidence="3 4" key="1">
    <citation type="submission" date="2017-05" db="EMBL/GenBank/DDBJ databases">
        <title>Genomic insights into alkan degradation activity of Oleiphilus messinensis.</title>
        <authorList>
            <person name="Kozyavkin S.A."/>
            <person name="Slesarev A.I."/>
            <person name="Golyshin P.N."/>
            <person name="Korzhenkov A."/>
            <person name="Golyshina O.N."/>
            <person name="Toshchakov S.V."/>
        </authorList>
    </citation>
    <scope>NUCLEOTIDE SEQUENCE [LARGE SCALE GENOMIC DNA]</scope>
    <source>
        <strain evidence="3 4">ME102</strain>
    </source>
</reference>
<dbReference type="InterPro" id="IPR003692">
    <property type="entry name" value="Hydantoinase_B"/>
</dbReference>
<feature type="compositionally biased region" description="Basic and acidic residues" evidence="1">
    <location>
        <begin position="181"/>
        <end position="191"/>
    </location>
</feature>
<dbReference type="Proteomes" id="UP000196027">
    <property type="component" value="Chromosome"/>
</dbReference>
<evidence type="ECO:0000256" key="1">
    <source>
        <dbReference type="SAM" id="MobiDB-lite"/>
    </source>
</evidence>
<evidence type="ECO:0000313" key="4">
    <source>
        <dbReference type="Proteomes" id="UP000196027"/>
    </source>
</evidence>
<proteinExistence type="predicted"/>
<feature type="region of interest" description="Disordered" evidence="1">
    <location>
        <begin position="172"/>
        <end position="191"/>
    </location>
</feature>
<protein>
    <submittedName>
        <fullName evidence="3">5-oxoprolinase</fullName>
    </submittedName>
</protein>
<dbReference type="PANTHER" id="PTHR11365:SF23">
    <property type="entry name" value="HYPOTHETICAL 5-OXOPROLINASE (EUROFUNG)-RELATED"/>
    <property type="match status" value="1"/>
</dbReference>
<gene>
    <name evidence="3" type="ORF">OLMES_1212</name>
</gene>
<dbReference type="RefSeq" id="WP_087460416.1">
    <property type="nucleotide sequence ID" value="NZ_CP021425.1"/>
</dbReference>
<dbReference type="InterPro" id="IPR045079">
    <property type="entry name" value="Oxoprolinase-like"/>
</dbReference>
<name>A0A1Y0I774_9GAMM</name>
<evidence type="ECO:0000313" key="3">
    <source>
        <dbReference type="EMBL" id="ARU55294.1"/>
    </source>
</evidence>
<dbReference type="KEGG" id="ome:OLMES_1212"/>
<keyword evidence="4" id="KW-1185">Reference proteome</keyword>
<sequence length="540" mass="57282">MNAIELAVFSSRIESVCTEMGAVLRRAAFSPNIKDRLDFSCAIFDANGELLAQAAHIPVHLGSMAYAMRDIVGAVRWQAGDILVLNDPYRGGTHLPDVTVVSPLFVGSELLAFVVNRAHHANIGADSPGSMPISRALHEEGVVIAPQFLKRSGVLQEKTLAVLASILGDGDIDGDGDGDEERLTTEESGTGRERFENSVVLGDFLAQMSANEAGVARLSEVIQASQVQQFEQGVAELNRYARKLAGERLKVLPRGVFRGEDVMDSDGVGASNIVLKLCLEIGPDRMTFDFSGTSDQVEGNINCPLSVTAAAVYYVVRCLMPDYAPSCAGLYHFIEIKAPKGCLLNALPPAAVAAGNVETSSRVVDLILTTLQSVLPERIPAASQGTMNNVAMGGRLPGGGRWDYYETLAGGVGAHRLGAGLDAVHSHMTNTLNTPIESVELHYPLRIERYGIRRDSRGAGLWAGGAGIDRSYVFLAPAEVTLLTERRATAPKGVNGGQDGAPGLNRINGVPVADKGRFELGIGDLLTIQTPGGGGWGDKD</sequence>
<evidence type="ECO:0000259" key="2">
    <source>
        <dbReference type="Pfam" id="PF02538"/>
    </source>
</evidence>
<organism evidence="3 4">
    <name type="scientific">Oleiphilus messinensis</name>
    <dbReference type="NCBI Taxonomy" id="141451"/>
    <lineage>
        <taxon>Bacteria</taxon>
        <taxon>Pseudomonadati</taxon>
        <taxon>Pseudomonadota</taxon>
        <taxon>Gammaproteobacteria</taxon>
        <taxon>Oceanospirillales</taxon>
        <taxon>Oleiphilaceae</taxon>
        <taxon>Oleiphilus</taxon>
    </lineage>
</organism>
<dbReference type="GO" id="GO:0005829">
    <property type="term" value="C:cytosol"/>
    <property type="evidence" value="ECO:0007669"/>
    <property type="project" value="TreeGrafter"/>
</dbReference>
<dbReference type="GO" id="GO:0017168">
    <property type="term" value="F:5-oxoprolinase (ATP-hydrolyzing) activity"/>
    <property type="evidence" value="ECO:0007669"/>
    <property type="project" value="TreeGrafter"/>
</dbReference>